<organism evidence="1 2">
    <name type="scientific">Cricetulus griseus</name>
    <name type="common">Chinese hamster</name>
    <name type="synonym">Cricetulus barabensis griseus</name>
    <dbReference type="NCBI Taxonomy" id="10029"/>
    <lineage>
        <taxon>Eukaryota</taxon>
        <taxon>Metazoa</taxon>
        <taxon>Chordata</taxon>
        <taxon>Craniata</taxon>
        <taxon>Vertebrata</taxon>
        <taxon>Euteleostomi</taxon>
        <taxon>Mammalia</taxon>
        <taxon>Eutheria</taxon>
        <taxon>Euarchontoglires</taxon>
        <taxon>Glires</taxon>
        <taxon>Rodentia</taxon>
        <taxon>Myomorpha</taxon>
        <taxon>Muroidea</taxon>
        <taxon>Cricetidae</taxon>
        <taxon>Cricetinae</taxon>
        <taxon>Cricetulus</taxon>
    </lineage>
</organism>
<name>G3H7Q2_CRIGR</name>
<evidence type="ECO:0000313" key="1">
    <source>
        <dbReference type="EMBL" id="EGV96714.1"/>
    </source>
</evidence>
<sequence>MSVSKQVTLYLVLCNNYSCLIAVRSNLLPPLPNQTFDLSFLGIEEPAIRVSLKRIKPISSVRTGADYAPVILRGLKIGAKNSKSPGFL</sequence>
<dbReference type="Proteomes" id="UP000001075">
    <property type="component" value="Unassembled WGS sequence"/>
</dbReference>
<gene>
    <name evidence="1" type="ORF">I79_006388</name>
</gene>
<dbReference type="EMBL" id="JH000200">
    <property type="protein sequence ID" value="EGV96714.1"/>
    <property type="molecule type" value="Genomic_DNA"/>
</dbReference>
<accession>G3H7Q2</accession>
<dbReference type="InParanoid" id="G3H7Q2"/>
<protein>
    <submittedName>
        <fullName evidence="1">Uncharacterized protein</fullName>
    </submittedName>
</protein>
<reference evidence="2" key="1">
    <citation type="journal article" date="2011" name="Nat. Biotechnol.">
        <title>The genomic sequence of the Chinese hamster ovary (CHO)-K1 cell line.</title>
        <authorList>
            <person name="Xu X."/>
            <person name="Nagarajan H."/>
            <person name="Lewis N.E."/>
            <person name="Pan S."/>
            <person name="Cai Z."/>
            <person name="Liu X."/>
            <person name="Chen W."/>
            <person name="Xie M."/>
            <person name="Wang W."/>
            <person name="Hammond S."/>
            <person name="Andersen M.R."/>
            <person name="Neff N."/>
            <person name="Passarelli B."/>
            <person name="Koh W."/>
            <person name="Fan H.C."/>
            <person name="Wang J."/>
            <person name="Gui Y."/>
            <person name="Lee K.H."/>
            <person name="Betenbaugh M.J."/>
            <person name="Quake S.R."/>
            <person name="Famili I."/>
            <person name="Palsson B.O."/>
            <person name="Wang J."/>
        </authorList>
    </citation>
    <scope>NUCLEOTIDE SEQUENCE [LARGE SCALE GENOMIC DNA]</scope>
    <source>
        <strain evidence="2">CHO K1 cell line</strain>
    </source>
</reference>
<proteinExistence type="predicted"/>
<evidence type="ECO:0000313" key="2">
    <source>
        <dbReference type="Proteomes" id="UP000001075"/>
    </source>
</evidence>
<dbReference type="AlphaFoldDB" id="G3H7Q2"/>